<protein>
    <submittedName>
        <fullName evidence="4">Restriction endonuclease</fullName>
    </submittedName>
</protein>
<dbReference type="GO" id="GO:0004519">
    <property type="term" value="F:endonuclease activity"/>
    <property type="evidence" value="ECO:0007669"/>
    <property type="project" value="UniProtKB-KW"/>
</dbReference>
<evidence type="ECO:0000259" key="2">
    <source>
        <dbReference type="Pfam" id="PF01396"/>
    </source>
</evidence>
<gene>
    <name evidence="4" type="ORF">HK414_19635</name>
</gene>
<dbReference type="Pfam" id="PF01396">
    <property type="entry name" value="Zn_ribbon_Top1"/>
    <property type="match status" value="1"/>
</dbReference>
<dbReference type="PANTHER" id="PTHR30015:SF7">
    <property type="entry name" value="TYPE IV METHYL-DIRECTED RESTRICTION ENZYME ECOKMRR"/>
    <property type="match status" value="1"/>
</dbReference>
<dbReference type="InterPro" id="IPR011335">
    <property type="entry name" value="Restrct_endonuc-II-like"/>
</dbReference>
<organism evidence="4 5">
    <name type="scientific">Ramlibacter terrae</name>
    <dbReference type="NCBI Taxonomy" id="2732511"/>
    <lineage>
        <taxon>Bacteria</taxon>
        <taxon>Pseudomonadati</taxon>
        <taxon>Pseudomonadota</taxon>
        <taxon>Betaproteobacteria</taxon>
        <taxon>Burkholderiales</taxon>
        <taxon>Comamonadaceae</taxon>
        <taxon>Ramlibacter</taxon>
    </lineage>
</organism>
<dbReference type="InterPro" id="IPR052906">
    <property type="entry name" value="Type_IV_Methyl-Rstrct_Enzyme"/>
</dbReference>
<dbReference type="EMBL" id="CP053418">
    <property type="protein sequence ID" value="QJW84968.1"/>
    <property type="molecule type" value="Genomic_DNA"/>
</dbReference>
<keyword evidence="1" id="KW-0812">Transmembrane</keyword>
<dbReference type="SUPFAM" id="SSF52980">
    <property type="entry name" value="Restriction endonuclease-like"/>
    <property type="match status" value="1"/>
</dbReference>
<keyword evidence="4" id="KW-0540">Nuclease</keyword>
<dbReference type="Pfam" id="PF04471">
    <property type="entry name" value="Mrr_cat"/>
    <property type="match status" value="1"/>
</dbReference>
<keyword evidence="4" id="KW-0378">Hydrolase</keyword>
<feature type="transmembrane region" description="Helical" evidence="1">
    <location>
        <begin position="20"/>
        <end position="40"/>
    </location>
</feature>
<dbReference type="InterPro" id="IPR007560">
    <property type="entry name" value="Restrct_endonuc_IV_Mrr"/>
</dbReference>
<name>A0ABX6P6K4_9BURK</name>
<feature type="transmembrane region" description="Helical" evidence="1">
    <location>
        <begin position="67"/>
        <end position="87"/>
    </location>
</feature>
<sequence>MARRRRQGAADDLVEGVGRLPWWMGVAVAVATYLLFHWLATRPVPALTDPTKIGNALVPMLVSQFSFWLQYVVPLLCLIGAAVSAVSSRRRSALAAKLTSSSTAQALEDMSRQEFESLVGQAFRLQGYEVREQGGPQADGGVDLVLHKGKETFPVQCKQWKAFKVGVDVVRELYGVMAADGAAGGFVVTSGSFTDDAIAFASGRNVRLVDGPKLFGLLQQAKAAREKRPRDLPAARHPPSPAMVDTARVPAAAAVPGCPKCGSPMVRRTATKGTNAGSQFWGCSKFPACRGTR</sequence>
<dbReference type="Proteomes" id="UP000500826">
    <property type="component" value="Chromosome"/>
</dbReference>
<dbReference type="Gene3D" id="3.30.65.10">
    <property type="entry name" value="Bacterial Topoisomerase I, domain 1"/>
    <property type="match status" value="1"/>
</dbReference>
<accession>A0ABX6P6K4</accession>
<evidence type="ECO:0000256" key="1">
    <source>
        <dbReference type="SAM" id="Phobius"/>
    </source>
</evidence>
<keyword evidence="4" id="KW-0255">Endonuclease</keyword>
<evidence type="ECO:0000259" key="3">
    <source>
        <dbReference type="Pfam" id="PF04471"/>
    </source>
</evidence>
<feature type="domain" description="DNA topoisomerase type IA zn finger" evidence="2">
    <location>
        <begin position="258"/>
        <end position="292"/>
    </location>
</feature>
<reference evidence="4 5" key="1">
    <citation type="submission" date="2020-05" db="EMBL/GenBank/DDBJ databases">
        <title>Ramlibacter rhizophilus sp. nov., isolated from rhizosphere soil of national flower Mugunghwa from South Korea.</title>
        <authorList>
            <person name="Zheng-Fei Y."/>
            <person name="Huan T."/>
        </authorList>
    </citation>
    <scope>NUCLEOTIDE SEQUENCE [LARGE SCALE GENOMIC DNA]</scope>
    <source>
        <strain evidence="4 5">H242</strain>
    </source>
</reference>
<dbReference type="Gene3D" id="3.40.1350.10">
    <property type="match status" value="1"/>
</dbReference>
<keyword evidence="5" id="KW-1185">Reference proteome</keyword>
<feature type="domain" description="Restriction endonuclease type IV Mrr" evidence="3">
    <location>
        <begin position="108"/>
        <end position="217"/>
    </location>
</feature>
<evidence type="ECO:0000313" key="5">
    <source>
        <dbReference type="Proteomes" id="UP000500826"/>
    </source>
</evidence>
<keyword evidence="1" id="KW-0472">Membrane</keyword>
<reference evidence="4 5" key="2">
    <citation type="submission" date="2020-05" db="EMBL/GenBank/DDBJ databases">
        <authorList>
            <person name="Khan S.A."/>
            <person name="Jeon C.O."/>
            <person name="Chun B.H."/>
        </authorList>
    </citation>
    <scope>NUCLEOTIDE SEQUENCE [LARGE SCALE GENOMIC DNA]</scope>
    <source>
        <strain evidence="4 5">H242</strain>
    </source>
</reference>
<evidence type="ECO:0000313" key="4">
    <source>
        <dbReference type="EMBL" id="QJW84968.1"/>
    </source>
</evidence>
<proteinExistence type="predicted"/>
<keyword evidence="1" id="KW-1133">Transmembrane helix</keyword>
<dbReference type="InterPro" id="IPR011856">
    <property type="entry name" value="tRNA_endonuc-like_dom_sf"/>
</dbReference>
<dbReference type="PANTHER" id="PTHR30015">
    <property type="entry name" value="MRR RESTRICTION SYSTEM PROTEIN"/>
    <property type="match status" value="1"/>
</dbReference>
<dbReference type="InterPro" id="IPR013498">
    <property type="entry name" value="Topo_IA_Znf"/>
</dbReference>
<dbReference type="SUPFAM" id="SSF57783">
    <property type="entry name" value="Zinc beta-ribbon"/>
    <property type="match status" value="1"/>
</dbReference>